<evidence type="ECO:0000313" key="3">
    <source>
        <dbReference type="Proteomes" id="UP000486602"/>
    </source>
</evidence>
<dbReference type="RefSeq" id="WP_163283781.1">
    <property type="nucleotide sequence ID" value="NZ_JAAGVY010000007.1"/>
</dbReference>
<evidence type="ECO:0000313" key="2">
    <source>
        <dbReference type="EMBL" id="NEN23000.1"/>
    </source>
</evidence>
<dbReference type="EMBL" id="JAAGVY010000007">
    <property type="protein sequence ID" value="NEN23000.1"/>
    <property type="molecule type" value="Genomic_DNA"/>
</dbReference>
<evidence type="ECO:0008006" key="4">
    <source>
        <dbReference type="Google" id="ProtNLM"/>
    </source>
</evidence>
<dbReference type="Proteomes" id="UP000486602">
    <property type="component" value="Unassembled WGS sequence"/>
</dbReference>
<feature type="region of interest" description="Disordered" evidence="1">
    <location>
        <begin position="96"/>
        <end position="116"/>
    </location>
</feature>
<name>A0A7K3WMX4_9FLAO</name>
<evidence type="ECO:0000256" key="1">
    <source>
        <dbReference type="SAM" id="MobiDB-lite"/>
    </source>
</evidence>
<comment type="caution">
    <text evidence="2">The sequence shown here is derived from an EMBL/GenBank/DDBJ whole genome shotgun (WGS) entry which is preliminary data.</text>
</comment>
<sequence length="299" mass="33931">MIDARRVQGIGDAQGLHKLADKYPYCATFQVLSAIDLKEQDSIDFKNQLNRAAIAIQDRSKLYDYIVKENLLSRIEASSAEVEEETIEEISLPTLPIPEQAIPDNESDDDQLHEENTETHSVAIENDNFNKDHFKTEALEVQIMREAISHLGEIESDMRLHELASDTENKTKLGSSAEKADAEPLSFGAWLLQKDSPYTRTPFQSKGKIPPVERQIIDKFIQESPQISPVKTAFFSPSQMGKMSLVEDESFVTETLAKIYERQGDFKKAAKAYKNLKLKFPEKSIYFADLEKKAEDQIK</sequence>
<dbReference type="AlphaFoldDB" id="A0A7K3WMX4"/>
<gene>
    <name evidence="2" type="ORF">G3O08_05735</name>
</gene>
<reference evidence="2 3" key="1">
    <citation type="submission" date="2020-02" db="EMBL/GenBank/DDBJ databases">
        <title>Out from the shadows clarifying the taxonomy of the family Cryomorphaceae and related taxa by utilizing the GTDB taxonomic framework.</title>
        <authorList>
            <person name="Bowman J.P."/>
        </authorList>
    </citation>
    <scope>NUCLEOTIDE SEQUENCE [LARGE SCALE GENOMIC DNA]</scope>
    <source>
        <strain evidence="2 3">QSSC 1-22</strain>
    </source>
</reference>
<organism evidence="2 3">
    <name type="scientific">Cryomorpha ignava</name>
    <dbReference type="NCBI Taxonomy" id="101383"/>
    <lineage>
        <taxon>Bacteria</taxon>
        <taxon>Pseudomonadati</taxon>
        <taxon>Bacteroidota</taxon>
        <taxon>Flavobacteriia</taxon>
        <taxon>Flavobacteriales</taxon>
        <taxon>Cryomorphaceae</taxon>
        <taxon>Cryomorpha</taxon>
    </lineage>
</organism>
<accession>A0A7K3WMX4</accession>
<keyword evidence="3" id="KW-1185">Reference proteome</keyword>
<protein>
    <recommendedName>
        <fullName evidence="4">Tetratricopeptide repeat protein</fullName>
    </recommendedName>
</protein>
<proteinExistence type="predicted"/>